<comment type="subcellular location">
    <subcellularLocation>
        <location evidence="1">Cell membrane</location>
        <topology evidence="1">Multi-pass membrane protein</topology>
    </subcellularLocation>
</comment>
<dbReference type="Pfam" id="PF01773">
    <property type="entry name" value="Nucleos_tra2_N"/>
    <property type="match status" value="1"/>
</dbReference>
<dbReference type="Pfam" id="PF07662">
    <property type="entry name" value="Nucleos_tra2_C"/>
    <property type="match status" value="1"/>
</dbReference>
<keyword evidence="6 7" id="KW-0472">Membrane</keyword>
<feature type="transmembrane region" description="Helical" evidence="7">
    <location>
        <begin position="30"/>
        <end position="47"/>
    </location>
</feature>
<dbReference type="PANTHER" id="PTHR10590:SF4">
    <property type="entry name" value="SOLUTE CARRIER FAMILY 28 MEMBER 3"/>
    <property type="match status" value="1"/>
</dbReference>
<proteinExistence type="inferred from homology"/>
<evidence type="ECO:0000256" key="2">
    <source>
        <dbReference type="ARBA" id="ARBA00009033"/>
    </source>
</evidence>
<evidence type="ECO:0000256" key="3">
    <source>
        <dbReference type="ARBA" id="ARBA00022475"/>
    </source>
</evidence>
<evidence type="ECO:0000259" key="8">
    <source>
        <dbReference type="Pfam" id="PF01773"/>
    </source>
</evidence>
<keyword evidence="12" id="KW-1185">Reference proteome</keyword>
<dbReference type="InterPro" id="IPR002668">
    <property type="entry name" value="CNT_N_dom"/>
</dbReference>
<protein>
    <submittedName>
        <fullName evidence="11">Nucleoside permease NupX</fullName>
    </submittedName>
</protein>
<feature type="transmembrane region" description="Helical" evidence="7">
    <location>
        <begin position="202"/>
        <end position="221"/>
    </location>
</feature>
<keyword evidence="3" id="KW-1003">Cell membrane</keyword>
<name>A0A517SAR7_9PLAN</name>
<feature type="transmembrane region" description="Helical" evidence="7">
    <location>
        <begin position="168"/>
        <end position="190"/>
    </location>
</feature>
<organism evidence="11 12">
    <name type="scientific">Caulifigura coniformis</name>
    <dbReference type="NCBI Taxonomy" id="2527983"/>
    <lineage>
        <taxon>Bacteria</taxon>
        <taxon>Pseudomonadati</taxon>
        <taxon>Planctomycetota</taxon>
        <taxon>Planctomycetia</taxon>
        <taxon>Planctomycetales</taxon>
        <taxon>Planctomycetaceae</taxon>
        <taxon>Caulifigura</taxon>
    </lineage>
</organism>
<evidence type="ECO:0000256" key="5">
    <source>
        <dbReference type="ARBA" id="ARBA00022989"/>
    </source>
</evidence>
<sequence>MQYQGLLGVAAVIALCVAMSDNRRRIDWRLVVWGMVLQTTFAALIILTEPGRNLFATADAAINGLLVFSKSGSDLLLRSFVTGEVEPSLQNLAFQGLSTVIFFSALLSALYHLGVMQQVVRAIAWIMQRTMRTSGAETLSVTGDIFVGQTEAPLLIKPFLESMTRSELNTVMVGGFATIAGSVIGLYVGWLRETVPNIAGHLMAASVMSAPAAILVSKIIVPETLTPLTSGTLPISTERTTGNLVEAIGDGATDGMKLLLNIAAMLLAFVALVSMVNAGLRWTGDLLASWGTPTSMTSLFSLEAVLGKLFQPLAWTLGVTWAEAETLGALLGKKLVLTELVAYQELGSYAPGEKFSERSRIIASYALCGFANFASIGVQLGGTGAMAPGRKKDLAALAMRAMIGGALTTCMTAAVAGLFIPLH</sequence>
<evidence type="ECO:0000256" key="6">
    <source>
        <dbReference type="ARBA" id="ARBA00023136"/>
    </source>
</evidence>
<dbReference type="OrthoDB" id="9766455at2"/>
<feature type="transmembrane region" description="Helical" evidence="7">
    <location>
        <begin position="361"/>
        <end position="382"/>
    </location>
</feature>
<keyword evidence="4 7" id="KW-0812">Transmembrane</keyword>
<feature type="transmembrane region" description="Helical" evidence="7">
    <location>
        <begin position="92"/>
        <end position="113"/>
    </location>
</feature>
<evidence type="ECO:0000259" key="9">
    <source>
        <dbReference type="Pfam" id="PF07662"/>
    </source>
</evidence>
<evidence type="ECO:0000256" key="7">
    <source>
        <dbReference type="SAM" id="Phobius"/>
    </source>
</evidence>
<feature type="domain" description="Nucleoside transporter/FeoB GTPase Gate" evidence="10">
    <location>
        <begin position="97"/>
        <end position="189"/>
    </location>
</feature>
<dbReference type="GO" id="GO:0005886">
    <property type="term" value="C:plasma membrane"/>
    <property type="evidence" value="ECO:0007669"/>
    <property type="project" value="UniProtKB-SubCell"/>
</dbReference>
<evidence type="ECO:0000256" key="4">
    <source>
        <dbReference type="ARBA" id="ARBA00022692"/>
    </source>
</evidence>
<feature type="domain" description="Concentrative nucleoside transporter C-terminal" evidence="9">
    <location>
        <begin position="201"/>
        <end position="417"/>
    </location>
</feature>
<dbReference type="GO" id="GO:0005337">
    <property type="term" value="F:nucleoside transmembrane transporter activity"/>
    <property type="evidence" value="ECO:0007669"/>
    <property type="project" value="InterPro"/>
</dbReference>
<feature type="domain" description="Concentrative nucleoside transporter N-terminal" evidence="8">
    <location>
        <begin position="7"/>
        <end position="77"/>
    </location>
</feature>
<evidence type="ECO:0000313" key="12">
    <source>
        <dbReference type="Proteomes" id="UP000315700"/>
    </source>
</evidence>
<comment type="similarity">
    <text evidence="2">Belongs to the concentrative nucleoside transporter (CNT) (TC 2.A.41) family.</text>
</comment>
<evidence type="ECO:0000259" key="10">
    <source>
        <dbReference type="Pfam" id="PF07670"/>
    </source>
</evidence>
<evidence type="ECO:0000256" key="1">
    <source>
        <dbReference type="ARBA" id="ARBA00004651"/>
    </source>
</evidence>
<dbReference type="InterPro" id="IPR008276">
    <property type="entry name" value="C_nuclsd_transpt"/>
</dbReference>
<dbReference type="InParanoid" id="A0A517SAR7"/>
<dbReference type="Proteomes" id="UP000315700">
    <property type="component" value="Chromosome"/>
</dbReference>
<feature type="transmembrane region" description="Helical" evidence="7">
    <location>
        <begin position="258"/>
        <end position="280"/>
    </location>
</feature>
<feature type="transmembrane region" description="Helical" evidence="7">
    <location>
        <begin position="394"/>
        <end position="420"/>
    </location>
</feature>
<gene>
    <name evidence="11" type="primary">nupX</name>
    <name evidence="11" type="ORF">Pan44_12340</name>
</gene>
<keyword evidence="5 7" id="KW-1133">Transmembrane helix</keyword>
<dbReference type="PANTHER" id="PTHR10590">
    <property type="entry name" value="SODIUM/NUCLEOSIDE COTRANSPORTER"/>
    <property type="match status" value="1"/>
</dbReference>
<dbReference type="InterPro" id="IPR011657">
    <property type="entry name" value="CNT_C_dom"/>
</dbReference>
<dbReference type="GO" id="GO:0015293">
    <property type="term" value="F:symporter activity"/>
    <property type="evidence" value="ECO:0007669"/>
    <property type="project" value="TreeGrafter"/>
</dbReference>
<dbReference type="EMBL" id="CP036271">
    <property type="protein sequence ID" value="QDT53218.1"/>
    <property type="molecule type" value="Genomic_DNA"/>
</dbReference>
<evidence type="ECO:0000313" key="11">
    <source>
        <dbReference type="EMBL" id="QDT53218.1"/>
    </source>
</evidence>
<dbReference type="AlphaFoldDB" id="A0A517SAR7"/>
<dbReference type="InterPro" id="IPR011642">
    <property type="entry name" value="Gate_dom"/>
</dbReference>
<dbReference type="KEGG" id="ccos:Pan44_12340"/>
<dbReference type="RefSeq" id="WP_145028245.1">
    <property type="nucleotide sequence ID" value="NZ_CP036271.1"/>
</dbReference>
<dbReference type="Pfam" id="PF07670">
    <property type="entry name" value="Gate"/>
    <property type="match status" value="1"/>
</dbReference>
<reference evidence="11 12" key="1">
    <citation type="submission" date="2019-02" db="EMBL/GenBank/DDBJ databases">
        <title>Deep-cultivation of Planctomycetes and their phenomic and genomic characterization uncovers novel biology.</title>
        <authorList>
            <person name="Wiegand S."/>
            <person name="Jogler M."/>
            <person name="Boedeker C."/>
            <person name="Pinto D."/>
            <person name="Vollmers J."/>
            <person name="Rivas-Marin E."/>
            <person name="Kohn T."/>
            <person name="Peeters S.H."/>
            <person name="Heuer A."/>
            <person name="Rast P."/>
            <person name="Oberbeckmann S."/>
            <person name="Bunk B."/>
            <person name="Jeske O."/>
            <person name="Meyerdierks A."/>
            <person name="Storesund J.E."/>
            <person name="Kallscheuer N."/>
            <person name="Luecker S."/>
            <person name="Lage O.M."/>
            <person name="Pohl T."/>
            <person name="Merkel B.J."/>
            <person name="Hornburger P."/>
            <person name="Mueller R.-W."/>
            <person name="Bruemmer F."/>
            <person name="Labrenz M."/>
            <person name="Spormann A.M."/>
            <person name="Op den Camp H."/>
            <person name="Overmann J."/>
            <person name="Amann R."/>
            <person name="Jetten M.S.M."/>
            <person name="Mascher T."/>
            <person name="Medema M.H."/>
            <person name="Devos D.P."/>
            <person name="Kaster A.-K."/>
            <person name="Ovreas L."/>
            <person name="Rohde M."/>
            <person name="Galperin M.Y."/>
            <person name="Jogler C."/>
        </authorList>
    </citation>
    <scope>NUCLEOTIDE SEQUENCE [LARGE SCALE GENOMIC DNA]</scope>
    <source>
        <strain evidence="11 12">Pan44</strain>
    </source>
</reference>
<accession>A0A517SAR7</accession>
<dbReference type="FunCoup" id="A0A517SAR7">
    <property type="interactions" value="273"/>
</dbReference>